<dbReference type="CDD" id="cd00077">
    <property type="entry name" value="HDc"/>
    <property type="match status" value="1"/>
</dbReference>
<evidence type="ECO:0000256" key="4">
    <source>
        <dbReference type="ARBA" id="ARBA00022741"/>
    </source>
</evidence>
<feature type="transmembrane region" description="Helical" evidence="8">
    <location>
        <begin position="246"/>
        <end position="268"/>
    </location>
</feature>
<keyword evidence="11" id="KW-1185">Reference proteome</keyword>
<dbReference type="PANTHER" id="PTHR21174:SF0">
    <property type="entry name" value="HD PHOSPHOHYDROLASE FAMILY PROTEIN-RELATED"/>
    <property type="match status" value="1"/>
</dbReference>
<dbReference type="AlphaFoldDB" id="A0A6N4SWY4"/>
<evidence type="ECO:0000259" key="9">
    <source>
        <dbReference type="SMART" id="SM00471"/>
    </source>
</evidence>
<dbReference type="PANTHER" id="PTHR21174">
    <property type="match status" value="1"/>
</dbReference>
<name>A0A6N4SWY4_CYTH3</name>
<evidence type="ECO:0000256" key="7">
    <source>
        <dbReference type="ARBA" id="ARBA00023136"/>
    </source>
</evidence>
<evidence type="ECO:0000256" key="6">
    <source>
        <dbReference type="ARBA" id="ARBA00023118"/>
    </source>
</evidence>
<sequence length="393" mass="45657">MQDESIIKHAEKYVRKLYAEAEKDLYYHNLEHTEHTVKAAEEIATHYKLNEEDHTAVLVAAWLHDIGYIISGRDNHEEASVKAAKELMLKNDVPQRLIDKVEGCILATKMPQNPSNLLEEIICDADLYDLGTEHFKNNNKKVRKEVEAFLGKELTGSEWRTFSLIFLKKQVYKTAYCKQLLQPGLEKNIQVIVEKQVEKDMEIPKKEKNKDDQSKEKEKVNRGVETMFRTTSTNHLRLSEMADNKANIMITVNSIIISVLLTVLFRKLDTDPRFLIPTMLLLFTSLVTIIFSIFVTRPNVTSGIFSKEDIEKKRANLLFFGNFYKMKIEDYEWGIQQVMKDPEFLYGSMTRDIYHLGVVLGRKYKMLRIAYSFFMFGFIISVLSFVFVVVPVK</sequence>
<dbReference type="Pfam" id="PF18967">
    <property type="entry name" value="PycTM"/>
    <property type="match status" value="1"/>
</dbReference>
<dbReference type="OrthoDB" id="5728337at2"/>
<evidence type="ECO:0000313" key="10">
    <source>
        <dbReference type="EMBL" id="ABG60986.1"/>
    </source>
</evidence>
<dbReference type="InterPro" id="IPR043760">
    <property type="entry name" value="PycTM_dom"/>
</dbReference>
<proteinExistence type="predicted"/>
<dbReference type="InterPro" id="IPR009218">
    <property type="entry name" value="HD_phosphohydro"/>
</dbReference>
<organism evidence="10 11">
    <name type="scientific">Cytophaga hutchinsonii (strain ATCC 33406 / DSM 1761 / CIP 103989 / NBRC 15051 / NCIMB 9469 / D465)</name>
    <dbReference type="NCBI Taxonomy" id="269798"/>
    <lineage>
        <taxon>Bacteria</taxon>
        <taxon>Pseudomonadati</taxon>
        <taxon>Bacteroidota</taxon>
        <taxon>Cytophagia</taxon>
        <taxon>Cytophagales</taxon>
        <taxon>Cytophagaceae</taxon>
        <taxon>Cytophaga</taxon>
    </lineage>
</organism>
<keyword evidence="4" id="KW-0547">Nucleotide-binding</keyword>
<dbReference type="RefSeq" id="WP_011587091.1">
    <property type="nucleotide sequence ID" value="NC_008255.1"/>
</dbReference>
<keyword evidence="7 8" id="KW-0472">Membrane</keyword>
<feature type="transmembrane region" description="Helical" evidence="8">
    <location>
        <begin position="274"/>
        <end position="295"/>
    </location>
</feature>
<evidence type="ECO:0000256" key="3">
    <source>
        <dbReference type="ARBA" id="ARBA00022692"/>
    </source>
</evidence>
<feature type="transmembrane region" description="Helical" evidence="8">
    <location>
        <begin position="369"/>
        <end position="390"/>
    </location>
</feature>
<dbReference type="GO" id="GO:0005886">
    <property type="term" value="C:plasma membrane"/>
    <property type="evidence" value="ECO:0007669"/>
    <property type="project" value="UniProtKB-SubCell"/>
</dbReference>
<dbReference type="Gene3D" id="1.10.3210.10">
    <property type="entry name" value="Hypothetical protein af1432"/>
    <property type="match status" value="1"/>
</dbReference>
<dbReference type="KEGG" id="chu:CHU_3753"/>
<gene>
    <name evidence="10" type="ordered locus">CHU_3753</name>
</gene>
<evidence type="ECO:0000256" key="1">
    <source>
        <dbReference type="ARBA" id="ARBA00004236"/>
    </source>
</evidence>
<dbReference type="InterPro" id="IPR003607">
    <property type="entry name" value="HD/PDEase_dom"/>
</dbReference>
<dbReference type="EMBL" id="CP000383">
    <property type="protein sequence ID" value="ABG60986.1"/>
    <property type="molecule type" value="Genomic_DNA"/>
</dbReference>
<dbReference type="GO" id="GO:0000166">
    <property type="term" value="F:nucleotide binding"/>
    <property type="evidence" value="ECO:0007669"/>
    <property type="project" value="UniProtKB-KW"/>
</dbReference>
<feature type="domain" description="HD/PDEase" evidence="9">
    <location>
        <begin position="25"/>
        <end position="140"/>
    </location>
</feature>
<dbReference type="Proteomes" id="UP000001822">
    <property type="component" value="Chromosome"/>
</dbReference>
<dbReference type="SUPFAM" id="SSF109604">
    <property type="entry name" value="HD-domain/PDEase-like"/>
    <property type="match status" value="1"/>
</dbReference>
<evidence type="ECO:0000256" key="5">
    <source>
        <dbReference type="ARBA" id="ARBA00022989"/>
    </source>
</evidence>
<comment type="subcellular location">
    <subcellularLocation>
        <location evidence="1">Cell membrane</location>
    </subcellularLocation>
</comment>
<reference evidence="10 11" key="1">
    <citation type="journal article" date="2007" name="Appl. Environ. Microbiol.">
        <title>Genome sequence of the cellulolytic gliding bacterium Cytophaga hutchinsonii.</title>
        <authorList>
            <person name="Xie G."/>
            <person name="Bruce D.C."/>
            <person name="Challacombe J.F."/>
            <person name="Chertkov O."/>
            <person name="Detter J.C."/>
            <person name="Gilna P."/>
            <person name="Han C.S."/>
            <person name="Lucas S."/>
            <person name="Misra M."/>
            <person name="Myers G.L."/>
            <person name="Richardson P."/>
            <person name="Tapia R."/>
            <person name="Thayer N."/>
            <person name="Thompson L.S."/>
            <person name="Brettin T.S."/>
            <person name="Henrissat B."/>
            <person name="Wilson D.B."/>
            <person name="McBride M.J."/>
        </authorList>
    </citation>
    <scope>NUCLEOTIDE SEQUENCE [LARGE SCALE GENOMIC DNA]</scope>
    <source>
        <strain evidence="11">ATCC 33406 / DSM 1761 / CIP 103989 / NBRC 15051 / NCIMB 9469 / D465</strain>
    </source>
</reference>
<keyword evidence="3 8" id="KW-0812">Transmembrane</keyword>
<keyword evidence="2" id="KW-1003">Cell membrane</keyword>
<dbReference type="Pfam" id="PF01966">
    <property type="entry name" value="HD"/>
    <property type="match status" value="1"/>
</dbReference>
<keyword evidence="5 8" id="KW-1133">Transmembrane helix</keyword>
<evidence type="ECO:0000256" key="2">
    <source>
        <dbReference type="ARBA" id="ARBA00022475"/>
    </source>
</evidence>
<evidence type="ECO:0000313" key="11">
    <source>
        <dbReference type="Proteomes" id="UP000001822"/>
    </source>
</evidence>
<evidence type="ECO:0000256" key="8">
    <source>
        <dbReference type="SAM" id="Phobius"/>
    </source>
</evidence>
<dbReference type="InterPro" id="IPR006674">
    <property type="entry name" value="HD_domain"/>
</dbReference>
<keyword evidence="6" id="KW-0051">Antiviral defense</keyword>
<accession>A0A6N4SWY4</accession>
<dbReference type="SMART" id="SM00471">
    <property type="entry name" value="HDc"/>
    <property type="match status" value="1"/>
</dbReference>
<protein>
    <recommendedName>
        <fullName evidence="9">HD/PDEase domain-containing protein</fullName>
    </recommendedName>
</protein>
<dbReference type="GO" id="GO:0051607">
    <property type="term" value="P:defense response to virus"/>
    <property type="evidence" value="ECO:0007669"/>
    <property type="project" value="UniProtKB-KW"/>
</dbReference>